<accession>A0A9W7E543</accession>
<sequence length="313" mass="34381">MKVLIVVSMMIVGSSMAQHERQKMCPMVDCSGRCIPDDLEKFKRTVGRLLSDGVCDDGVNTRFDFDCETYRFDNGDCGREGSSTARVGLAESEALDALAKDPRSSDLLQAYVDARPESLNGIALGEKKFDELFEEAKLNSLDLYRDSITKELVGNGADERVKMGGGARLEEDRKLLRELLKKLAEGKGEGKEGGKAWKTEQGEMKREVEALRRSIKAGVERGINLEARREILAIQNSEDFDAKEKKRLIAEIIKAAGKGGEEGGEEGGFDEGLPGQNAGRRTTERKAGRGRGGLDPEMTLGKSIRHRKPAEIT</sequence>
<gene>
    <name evidence="3" type="ORF">TrRE_jg1673</name>
</gene>
<comment type="caution">
    <text evidence="3">The sequence shown here is derived from an EMBL/GenBank/DDBJ whole genome shotgun (WGS) entry which is preliminary data.</text>
</comment>
<dbReference type="AlphaFoldDB" id="A0A9W7E543"/>
<dbReference type="Proteomes" id="UP001165082">
    <property type="component" value="Unassembled WGS sequence"/>
</dbReference>
<evidence type="ECO:0000256" key="2">
    <source>
        <dbReference type="SAM" id="SignalP"/>
    </source>
</evidence>
<feature type="chain" id="PRO_5040821931" evidence="2">
    <location>
        <begin position="18"/>
        <end position="313"/>
    </location>
</feature>
<name>A0A9W7E543_9STRA</name>
<dbReference type="OrthoDB" id="10419864at2759"/>
<proteinExistence type="predicted"/>
<organism evidence="3 4">
    <name type="scientific">Triparma retinervis</name>
    <dbReference type="NCBI Taxonomy" id="2557542"/>
    <lineage>
        <taxon>Eukaryota</taxon>
        <taxon>Sar</taxon>
        <taxon>Stramenopiles</taxon>
        <taxon>Ochrophyta</taxon>
        <taxon>Bolidophyceae</taxon>
        <taxon>Parmales</taxon>
        <taxon>Triparmaceae</taxon>
        <taxon>Triparma</taxon>
    </lineage>
</organism>
<feature type="region of interest" description="Disordered" evidence="1">
    <location>
        <begin position="258"/>
        <end position="313"/>
    </location>
</feature>
<evidence type="ECO:0000313" key="3">
    <source>
        <dbReference type="EMBL" id="GMH62758.1"/>
    </source>
</evidence>
<keyword evidence="4" id="KW-1185">Reference proteome</keyword>
<dbReference type="EMBL" id="BRXZ01001113">
    <property type="protein sequence ID" value="GMH62758.1"/>
    <property type="molecule type" value="Genomic_DNA"/>
</dbReference>
<feature type="compositionally biased region" description="Basic residues" evidence="1">
    <location>
        <begin position="303"/>
        <end position="313"/>
    </location>
</feature>
<evidence type="ECO:0000256" key="1">
    <source>
        <dbReference type="SAM" id="MobiDB-lite"/>
    </source>
</evidence>
<feature type="signal peptide" evidence="2">
    <location>
        <begin position="1"/>
        <end position="17"/>
    </location>
</feature>
<protein>
    <submittedName>
        <fullName evidence="3">Uncharacterized protein</fullName>
    </submittedName>
</protein>
<reference evidence="3" key="1">
    <citation type="submission" date="2022-07" db="EMBL/GenBank/DDBJ databases">
        <title>Genome analysis of Parmales, a sister group of diatoms, reveals the evolutionary specialization of diatoms from phago-mixotrophs to photoautotrophs.</title>
        <authorList>
            <person name="Ban H."/>
            <person name="Sato S."/>
            <person name="Yoshikawa S."/>
            <person name="Kazumasa Y."/>
            <person name="Nakamura Y."/>
            <person name="Ichinomiya M."/>
            <person name="Saitoh K."/>
            <person name="Sato N."/>
            <person name="Blanc-Mathieu R."/>
            <person name="Endo H."/>
            <person name="Kuwata A."/>
            <person name="Ogata H."/>
        </authorList>
    </citation>
    <scope>NUCLEOTIDE SEQUENCE</scope>
</reference>
<evidence type="ECO:0000313" key="4">
    <source>
        <dbReference type="Proteomes" id="UP001165082"/>
    </source>
</evidence>
<keyword evidence="2" id="KW-0732">Signal</keyword>